<evidence type="ECO:0000256" key="6">
    <source>
        <dbReference type="ARBA" id="ARBA00022781"/>
    </source>
</evidence>
<name>A0A0X7YC06_9CORV</name>
<dbReference type="RefSeq" id="YP_009227567.1">
    <property type="nucleotide sequence ID" value="NC_029143.1"/>
</dbReference>
<evidence type="ECO:0000313" key="14">
    <source>
        <dbReference type="EMBL" id="AGI51054.1"/>
    </source>
</evidence>
<organism evidence="14">
    <name type="scientific">Philesturnus carunculatus</name>
    <name type="common">saddleback</name>
    <dbReference type="NCBI Taxonomy" id="192213"/>
    <lineage>
        <taxon>Eukaryota</taxon>
        <taxon>Metazoa</taxon>
        <taxon>Chordata</taxon>
        <taxon>Craniata</taxon>
        <taxon>Vertebrata</taxon>
        <taxon>Euteleostomi</taxon>
        <taxon>Archelosauria</taxon>
        <taxon>Archosauria</taxon>
        <taxon>Dinosauria</taxon>
        <taxon>Saurischia</taxon>
        <taxon>Theropoda</taxon>
        <taxon>Coelurosauria</taxon>
        <taxon>Aves</taxon>
        <taxon>Neognathae</taxon>
        <taxon>Neoaves</taxon>
        <taxon>Telluraves</taxon>
        <taxon>Australaves</taxon>
        <taxon>Passeriformes</taxon>
        <taxon>Corvoidea</taxon>
        <taxon>Callaeidae</taxon>
        <taxon>Philesturnus</taxon>
    </lineage>
</organism>
<evidence type="ECO:0000256" key="4">
    <source>
        <dbReference type="ARBA" id="ARBA00022547"/>
    </source>
</evidence>
<dbReference type="PANTHER" id="PTHR39937:SF1">
    <property type="entry name" value="ATP SYNTHASE PROTEIN 8"/>
    <property type="match status" value="1"/>
</dbReference>
<proteinExistence type="inferred from homology"/>
<evidence type="ECO:0000256" key="8">
    <source>
        <dbReference type="ARBA" id="ARBA00023065"/>
    </source>
</evidence>
<dbReference type="GO" id="GO:0031966">
    <property type="term" value="C:mitochondrial membrane"/>
    <property type="evidence" value="ECO:0007669"/>
    <property type="project" value="UniProtKB-SubCell"/>
</dbReference>
<dbReference type="PANTHER" id="PTHR39937">
    <property type="entry name" value="ATP SYNTHASE PROTEIN 8"/>
    <property type="match status" value="1"/>
</dbReference>
<dbReference type="GO" id="GO:0045259">
    <property type="term" value="C:proton-transporting ATP synthase complex"/>
    <property type="evidence" value="ECO:0007669"/>
    <property type="project" value="UniProtKB-KW"/>
</dbReference>
<evidence type="ECO:0000256" key="12">
    <source>
        <dbReference type="RuleBase" id="RU003661"/>
    </source>
</evidence>
<dbReference type="EMBL" id="KC545403">
    <property type="protein sequence ID" value="AGI51054.1"/>
    <property type="molecule type" value="Genomic_DNA"/>
</dbReference>
<evidence type="ECO:0000256" key="3">
    <source>
        <dbReference type="ARBA" id="ARBA00022448"/>
    </source>
</evidence>
<keyword evidence="7 13" id="KW-1133">Transmembrane helix</keyword>
<keyword evidence="5 12" id="KW-0812">Transmembrane</keyword>
<evidence type="ECO:0000256" key="2">
    <source>
        <dbReference type="ARBA" id="ARBA00008892"/>
    </source>
</evidence>
<evidence type="ECO:0000256" key="9">
    <source>
        <dbReference type="ARBA" id="ARBA00023128"/>
    </source>
</evidence>
<protein>
    <recommendedName>
        <fullName evidence="12">ATP synthase complex subunit 8</fullName>
    </recommendedName>
</protein>
<evidence type="ECO:0000256" key="1">
    <source>
        <dbReference type="ARBA" id="ARBA00004304"/>
    </source>
</evidence>
<keyword evidence="3 12" id="KW-0813">Transport</keyword>
<dbReference type="GO" id="GO:0015078">
    <property type="term" value="F:proton transmembrane transporter activity"/>
    <property type="evidence" value="ECO:0007669"/>
    <property type="project" value="InterPro"/>
</dbReference>
<feature type="transmembrane region" description="Helical" evidence="13">
    <location>
        <begin position="6"/>
        <end position="24"/>
    </location>
</feature>
<keyword evidence="9 12" id="KW-0496">Mitochondrion</keyword>
<geneLocation type="mitochondrion" evidence="14"/>
<evidence type="ECO:0000256" key="7">
    <source>
        <dbReference type="ARBA" id="ARBA00022989"/>
    </source>
</evidence>
<evidence type="ECO:0000256" key="13">
    <source>
        <dbReference type="SAM" id="Phobius"/>
    </source>
</evidence>
<sequence length="55" mass="6416">MPQLNPNPWFFIMLTSWLTYSLIIQPKLLAFLSTNPPSSKAPEIPNTTPWTWPWT</sequence>
<comment type="subcellular location">
    <subcellularLocation>
        <location evidence="1 12">Mitochondrion membrane</location>
        <topology evidence="1 12">Single-pass membrane protein</topology>
    </subcellularLocation>
</comment>
<comment type="similarity">
    <text evidence="2 12">Belongs to the ATPase protein 8 family.</text>
</comment>
<keyword evidence="11" id="KW-0066">ATP synthesis</keyword>
<dbReference type="CTD" id="4509"/>
<dbReference type="InterPro" id="IPR001421">
    <property type="entry name" value="ATP8_metazoa"/>
</dbReference>
<keyword evidence="6 12" id="KW-0375">Hydrogen ion transport</keyword>
<keyword evidence="8 12" id="KW-0406">Ion transport</keyword>
<dbReference type="InterPro" id="IPR050635">
    <property type="entry name" value="ATPase_protein_8"/>
</dbReference>
<reference evidence="14" key="1">
    <citation type="journal article" date="2015" name="Genome Biol. Evol.">
        <title>New Zealand Passerines Help Clarify the Diversification of Major Songbird Lineages during the Oligocene.</title>
        <authorList>
            <person name="Gibb G.C."/>
            <person name="England R."/>
            <person name="Hartig G."/>
            <person name="McLenachan P.A."/>
            <person name="Taylor Smith B.L."/>
            <person name="McComish B.J."/>
            <person name="Cooper A."/>
            <person name="Penny D."/>
        </authorList>
    </citation>
    <scope>NUCLEOTIDE SEQUENCE</scope>
    <source>
        <tissue evidence="14">Blood</tissue>
    </source>
</reference>
<evidence type="ECO:0000256" key="11">
    <source>
        <dbReference type="ARBA" id="ARBA00023310"/>
    </source>
</evidence>
<dbReference type="AlphaFoldDB" id="A0A0X7YC06"/>
<evidence type="ECO:0000256" key="10">
    <source>
        <dbReference type="ARBA" id="ARBA00023136"/>
    </source>
</evidence>
<gene>
    <name evidence="14" type="primary">ATP8</name>
</gene>
<dbReference type="Pfam" id="PF00895">
    <property type="entry name" value="ATP-synt_8"/>
    <property type="match status" value="1"/>
</dbReference>
<keyword evidence="10 13" id="KW-0472">Membrane</keyword>
<dbReference type="GeneID" id="26835798"/>
<keyword evidence="4 12" id="KW-0138">CF(0)</keyword>
<dbReference type="GO" id="GO:0015986">
    <property type="term" value="P:proton motive force-driven ATP synthesis"/>
    <property type="evidence" value="ECO:0007669"/>
    <property type="project" value="InterPro"/>
</dbReference>
<evidence type="ECO:0000256" key="5">
    <source>
        <dbReference type="ARBA" id="ARBA00022692"/>
    </source>
</evidence>
<accession>A0A0X7YC06</accession>